<organism evidence="2 3">
    <name type="scientific">Pedobacter nutrimenti</name>
    <dbReference type="NCBI Taxonomy" id="1241337"/>
    <lineage>
        <taxon>Bacteria</taxon>
        <taxon>Pseudomonadati</taxon>
        <taxon>Bacteroidota</taxon>
        <taxon>Sphingobacteriia</taxon>
        <taxon>Sphingobacteriales</taxon>
        <taxon>Sphingobacteriaceae</taxon>
        <taxon>Pedobacter</taxon>
    </lineage>
</organism>
<feature type="compositionally biased region" description="Low complexity" evidence="1">
    <location>
        <begin position="165"/>
        <end position="175"/>
    </location>
</feature>
<feature type="region of interest" description="Disordered" evidence="1">
    <location>
        <begin position="83"/>
        <end position="106"/>
    </location>
</feature>
<reference evidence="2 3" key="1">
    <citation type="submission" date="2018-06" db="EMBL/GenBank/DDBJ databases">
        <title>Genomic Encyclopedia of Archaeal and Bacterial Type Strains, Phase II (KMG-II): from individual species to whole genera.</title>
        <authorList>
            <person name="Goeker M."/>
        </authorList>
    </citation>
    <scope>NUCLEOTIDE SEQUENCE [LARGE SCALE GENOMIC DNA]</scope>
    <source>
        <strain evidence="2 3">DSM 27372</strain>
    </source>
</reference>
<feature type="compositionally biased region" description="Basic and acidic residues" evidence="1">
    <location>
        <begin position="89"/>
        <end position="104"/>
    </location>
</feature>
<feature type="region of interest" description="Disordered" evidence="1">
    <location>
        <begin position="165"/>
        <end position="188"/>
    </location>
</feature>
<dbReference type="EMBL" id="QKLU01000006">
    <property type="protein sequence ID" value="PYF72454.1"/>
    <property type="molecule type" value="Genomic_DNA"/>
</dbReference>
<evidence type="ECO:0000256" key="1">
    <source>
        <dbReference type="SAM" id="MobiDB-lite"/>
    </source>
</evidence>
<name>A0A318UH73_9SPHI</name>
<protein>
    <submittedName>
        <fullName evidence="2">Uncharacterized protein</fullName>
    </submittedName>
</protein>
<feature type="compositionally biased region" description="Acidic residues" evidence="1">
    <location>
        <begin position="177"/>
        <end position="188"/>
    </location>
</feature>
<proteinExistence type="predicted"/>
<dbReference type="AlphaFoldDB" id="A0A318UH73"/>
<evidence type="ECO:0000313" key="2">
    <source>
        <dbReference type="EMBL" id="PYF72454.1"/>
    </source>
</evidence>
<sequence length="364" mass="41208">MMNQEDLFKKIGLILSELQDQYQFLSQNPQNLNELELELFLANANFLTDHVQIVKKANSGPAAKAVPDLQETKKPDVVALAEEAGAPVPEEKTTEPELPAVKEPEETEVPAAVLNEEIFKLDKEPPAFEFILKDHAITDKFEFEEKEVGEIFDRPLSKEEEQIIAQKQKLKAQQENTDQEIEKEEDDEIGPEPFLVSAEQEQEIAAVEAFSPEIHPVKEEMVQQRDLFEEKTITPPQPLKPEPVQIPEAPATPAAIADQPLKPTLNELLGNHLGANLNTESYRTEITDLKSSISLNDKLLYIKDLFNGYNLAYAEVIDLINKMPDFKTVDAFLQKNYAGKNDWASKQATADRFYELLNRRFPAK</sequence>
<dbReference type="RefSeq" id="WP_146229864.1">
    <property type="nucleotide sequence ID" value="NZ_QKLU01000006.1"/>
</dbReference>
<dbReference type="Proteomes" id="UP000248198">
    <property type="component" value="Unassembled WGS sequence"/>
</dbReference>
<accession>A0A318UH73</accession>
<dbReference type="OrthoDB" id="1100725at2"/>
<comment type="caution">
    <text evidence="2">The sequence shown here is derived from an EMBL/GenBank/DDBJ whole genome shotgun (WGS) entry which is preliminary data.</text>
</comment>
<evidence type="ECO:0000313" key="3">
    <source>
        <dbReference type="Proteomes" id="UP000248198"/>
    </source>
</evidence>
<gene>
    <name evidence="2" type="ORF">B0O44_106104</name>
</gene>
<keyword evidence="3" id="KW-1185">Reference proteome</keyword>